<dbReference type="InterPro" id="IPR002121">
    <property type="entry name" value="HRDC_dom"/>
</dbReference>
<keyword evidence="6" id="KW-0547">Nucleotide-binding</keyword>
<evidence type="ECO:0000256" key="9">
    <source>
        <dbReference type="ARBA" id="ARBA00022806"/>
    </source>
</evidence>
<dbReference type="GO" id="GO:0005694">
    <property type="term" value="C:chromosome"/>
    <property type="evidence" value="ECO:0007669"/>
    <property type="project" value="TreeGrafter"/>
</dbReference>
<dbReference type="Gene3D" id="3.40.50.300">
    <property type="entry name" value="P-loop containing nucleotide triphosphate hydrolases"/>
    <property type="match status" value="2"/>
</dbReference>
<keyword evidence="10" id="KW-0862">Zinc</keyword>
<dbReference type="STRING" id="151549.A0A4C1X728"/>
<dbReference type="OrthoDB" id="10261556at2759"/>
<dbReference type="PROSITE" id="PS50967">
    <property type="entry name" value="HRDC"/>
    <property type="match status" value="1"/>
</dbReference>
<evidence type="ECO:0000313" key="27">
    <source>
        <dbReference type="EMBL" id="GBP58169.1"/>
    </source>
</evidence>
<keyword evidence="7" id="KW-0227">DNA damage</keyword>
<dbReference type="GO" id="GO:0046872">
    <property type="term" value="F:metal ion binding"/>
    <property type="evidence" value="ECO:0007669"/>
    <property type="project" value="UniProtKB-KW"/>
</dbReference>
<dbReference type="PANTHER" id="PTHR13710">
    <property type="entry name" value="DNA HELICASE RECQ FAMILY MEMBER"/>
    <property type="match status" value="1"/>
</dbReference>
<feature type="domain" description="Helicase C-terminal" evidence="26">
    <location>
        <begin position="630"/>
        <end position="780"/>
    </location>
</feature>
<comment type="caution">
    <text evidence="27">The sequence shown here is derived from an EMBL/GenBank/DDBJ whole genome shotgun (WGS) entry which is preliminary data.</text>
</comment>
<dbReference type="GO" id="GO:0043138">
    <property type="term" value="F:3'-5' DNA helicase activity"/>
    <property type="evidence" value="ECO:0007669"/>
    <property type="project" value="UniProtKB-EC"/>
</dbReference>
<evidence type="ECO:0000256" key="22">
    <source>
        <dbReference type="ARBA" id="ARBA00076271"/>
    </source>
</evidence>
<keyword evidence="14" id="KW-0413">Isomerase</keyword>
<comment type="cofactor">
    <cofactor evidence="1">
        <name>Zn(2+)</name>
        <dbReference type="ChEBI" id="CHEBI:29105"/>
    </cofactor>
</comment>
<feature type="region of interest" description="Disordered" evidence="23">
    <location>
        <begin position="1138"/>
        <end position="1207"/>
    </location>
</feature>
<dbReference type="NCBIfam" id="TIGR00614">
    <property type="entry name" value="recQ_fam"/>
    <property type="match status" value="2"/>
</dbReference>
<dbReference type="InterPro" id="IPR002464">
    <property type="entry name" value="DNA/RNA_helicase_DEAH_CS"/>
</dbReference>
<feature type="region of interest" description="Disordered" evidence="23">
    <location>
        <begin position="1104"/>
        <end position="1126"/>
    </location>
</feature>
<keyword evidence="8" id="KW-0378">Hydrolase</keyword>
<evidence type="ECO:0000256" key="4">
    <source>
        <dbReference type="ARBA" id="ARBA00022705"/>
    </source>
</evidence>
<evidence type="ECO:0000259" key="26">
    <source>
        <dbReference type="PROSITE" id="PS51194"/>
    </source>
</evidence>
<dbReference type="Pfam" id="PF00270">
    <property type="entry name" value="DEAD"/>
    <property type="match status" value="1"/>
</dbReference>
<evidence type="ECO:0000256" key="8">
    <source>
        <dbReference type="ARBA" id="ARBA00022801"/>
    </source>
</evidence>
<dbReference type="InterPro" id="IPR004589">
    <property type="entry name" value="DNA_helicase_ATP-dep_RecQ"/>
</dbReference>
<evidence type="ECO:0000256" key="12">
    <source>
        <dbReference type="ARBA" id="ARBA00023125"/>
    </source>
</evidence>
<dbReference type="Pfam" id="PF09382">
    <property type="entry name" value="RQC"/>
    <property type="match status" value="1"/>
</dbReference>
<dbReference type="InterPro" id="IPR001650">
    <property type="entry name" value="Helicase_C-like"/>
</dbReference>
<dbReference type="Proteomes" id="UP000299102">
    <property type="component" value="Unassembled WGS sequence"/>
</dbReference>
<dbReference type="SUPFAM" id="SSF52540">
    <property type="entry name" value="P-loop containing nucleoside triphosphate hydrolases"/>
    <property type="match status" value="1"/>
</dbReference>
<accession>A0A4C1X728</accession>
<evidence type="ECO:0000256" key="1">
    <source>
        <dbReference type="ARBA" id="ARBA00001947"/>
    </source>
</evidence>
<dbReference type="GO" id="GO:0007131">
    <property type="term" value="P:reciprocal meiotic recombination"/>
    <property type="evidence" value="ECO:0007669"/>
    <property type="project" value="UniProtKB-ARBA"/>
</dbReference>
<evidence type="ECO:0000256" key="13">
    <source>
        <dbReference type="ARBA" id="ARBA00023204"/>
    </source>
</evidence>
<dbReference type="CDD" id="cd18794">
    <property type="entry name" value="SF2_C_RecQ"/>
    <property type="match status" value="1"/>
</dbReference>
<evidence type="ECO:0000256" key="23">
    <source>
        <dbReference type="SAM" id="MobiDB-lite"/>
    </source>
</evidence>
<dbReference type="SMART" id="SM00956">
    <property type="entry name" value="RQC"/>
    <property type="match status" value="1"/>
</dbReference>
<name>A0A4C1X728_EUMVA</name>
<evidence type="ECO:0000256" key="6">
    <source>
        <dbReference type="ARBA" id="ARBA00022741"/>
    </source>
</evidence>
<dbReference type="SMART" id="SM00341">
    <property type="entry name" value="HRDC"/>
    <property type="match status" value="1"/>
</dbReference>
<feature type="domain" description="HRDC" evidence="24">
    <location>
        <begin position="1015"/>
        <end position="1095"/>
    </location>
</feature>
<evidence type="ECO:0000259" key="24">
    <source>
        <dbReference type="PROSITE" id="PS50967"/>
    </source>
</evidence>
<dbReference type="GO" id="GO:0000724">
    <property type="term" value="P:double-strand break repair via homologous recombination"/>
    <property type="evidence" value="ECO:0007669"/>
    <property type="project" value="TreeGrafter"/>
</dbReference>
<evidence type="ECO:0000256" key="2">
    <source>
        <dbReference type="ARBA" id="ARBA00004123"/>
    </source>
</evidence>
<keyword evidence="11" id="KW-0067">ATP-binding</keyword>
<dbReference type="PROSITE" id="PS00690">
    <property type="entry name" value="DEAH_ATP_HELICASE"/>
    <property type="match status" value="1"/>
</dbReference>
<dbReference type="PROSITE" id="PS51194">
    <property type="entry name" value="HELICASE_CTER"/>
    <property type="match status" value="1"/>
</dbReference>
<evidence type="ECO:0000256" key="17">
    <source>
        <dbReference type="ARBA" id="ARBA00034808"/>
    </source>
</evidence>
<dbReference type="GO" id="GO:0005634">
    <property type="term" value="C:nucleus"/>
    <property type="evidence" value="ECO:0007669"/>
    <property type="project" value="UniProtKB-SubCell"/>
</dbReference>
<comment type="subcellular location">
    <subcellularLocation>
        <location evidence="2">Nucleus</location>
    </subcellularLocation>
</comment>
<dbReference type="GO" id="GO:0005737">
    <property type="term" value="C:cytoplasm"/>
    <property type="evidence" value="ECO:0007669"/>
    <property type="project" value="TreeGrafter"/>
</dbReference>
<evidence type="ECO:0000256" key="3">
    <source>
        <dbReference type="ARBA" id="ARBA00005446"/>
    </source>
</evidence>
<dbReference type="GO" id="GO:0006260">
    <property type="term" value="P:DNA replication"/>
    <property type="evidence" value="ECO:0007669"/>
    <property type="project" value="UniProtKB-KW"/>
</dbReference>
<keyword evidence="4" id="KW-0235">DNA replication</keyword>
<reference evidence="27 28" key="1">
    <citation type="journal article" date="2019" name="Commun. Biol.">
        <title>The bagworm genome reveals a unique fibroin gene that provides high tensile strength.</title>
        <authorList>
            <person name="Kono N."/>
            <person name="Nakamura H."/>
            <person name="Ohtoshi R."/>
            <person name="Tomita M."/>
            <person name="Numata K."/>
            <person name="Arakawa K."/>
        </authorList>
    </citation>
    <scope>NUCLEOTIDE SEQUENCE [LARGE SCALE GENOMIC DNA]</scope>
</reference>
<dbReference type="InterPro" id="IPR027417">
    <property type="entry name" value="P-loop_NTPase"/>
</dbReference>
<dbReference type="InterPro" id="IPR044876">
    <property type="entry name" value="HRDC_dom_sf"/>
</dbReference>
<keyword evidence="5" id="KW-0479">Metal-binding</keyword>
<evidence type="ECO:0000256" key="14">
    <source>
        <dbReference type="ARBA" id="ARBA00023235"/>
    </source>
</evidence>
<keyword evidence="13" id="KW-0234">DNA repair</keyword>
<dbReference type="GO" id="GO:0016787">
    <property type="term" value="F:hydrolase activity"/>
    <property type="evidence" value="ECO:0007669"/>
    <property type="project" value="UniProtKB-KW"/>
</dbReference>
<dbReference type="InterPro" id="IPR032284">
    <property type="entry name" value="RecQ_Zn-bd"/>
</dbReference>
<dbReference type="EC" id="5.6.2.4" evidence="17"/>
<dbReference type="FunFam" id="3.40.50.300:FF:000537">
    <property type="entry name" value="Bloom syndrome RecQ-like helicase"/>
    <property type="match status" value="1"/>
</dbReference>
<feature type="compositionally biased region" description="Basic residues" evidence="23">
    <location>
        <begin position="1155"/>
        <end position="1165"/>
    </location>
</feature>
<evidence type="ECO:0000256" key="20">
    <source>
        <dbReference type="ARBA" id="ARBA00073450"/>
    </source>
</evidence>
<dbReference type="InterPro" id="IPR011545">
    <property type="entry name" value="DEAD/DEAH_box_helicase_dom"/>
</dbReference>
<sequence length="1286" mass="143477">MKLQKTLKPQLTTSSSEICAFSAEKQKTQNLPSLLDKYHDDLDDFDLKNVQNFNTSVSTHQTIYSNAPYKKLSFDNCNVSVNSSMKSENTYVSEVELDISENSKKADKSLKAKFIFKKPSKFNIEELSDCLNSGTSGTINKVLQATQKLKPLDQEQEVPKIFPLMNSSVAFQTSSPLTTCNKPCTFVSPFIKNSVEKEESDENLSECEAPIDIDDTDLNIQQSLGTNVITVNGSSIAVDDDGWPEYRLEDFEDVFEAQTDSNTESGTINLTEESTVEDSLSCRYEGMGDFHAGTKNDGITGEFDAMDYPHSSLMMEMFQEKFGLKSFRPNQLQVINATLMGHDCFVLMPTGGGKSLCYQLPAILTPGVTVVVSPLKSLILDQVNKLLSLDIPAAQLSGDVSQSACDEVYLKLSMPEPLIKLLYVTPEKISSSPKFQTTLDALYARGKIARFVIDEAHCVSQWGHDFRPDYKRLYLLRERFPNTTIMALTATANPRVRMDILHQLKVTSCKWFLCSFNRPNLAYRILEKKPKSINQESTEESAAPPLWTSHEGHRATVKLLLNKLLYTDERRFSRWSWAQCVRLQVQAWYALHCLPEVLQTLRIRGLITMLYRDNASHTAALTAKDIFSHGVFAVLFRVSRMFILDWWHGVYCLSRKECDVLALVLRKEGVQAAAYHAGLTDKKREEVQAGWIADRFKVICATIAFGMGVDKADVRFVIHHSLPKAVEGYYQETGRAGRDGELASCLLYYSYADVMRYRRLMDMERNTSVEARRVHEENLMRMVELCESVTECRRAQVLAYLGERFDRERCRRDARAACDNCLRQAEFKVLAHQSFTPSRRAYTPLRRLPVDVTEECRAIAQLVRDTAVGGRASYTLLHVADALRGSMQQRISNLHKHPLHGRIRFIVGSRSTRSNRIDYFGKQNDCSDRCRSWPRGDPQRLLRQMVVRGLLAERLVVINDIASAYIIPGPNVDKLMQGHLRIVFPMKVDTKSNKLAVPGAPRTARADSPLHAQIKRLEERCYADLVEACREMGAARGASLAAVMPLAALKAMAARLPETADDMMALPHVTRANFDKYGVGLLTITSQYALEKMGLLMEHQDEVEAEETRNCSGSGSAGAAGRDDTDWVALARERTVGAVGRARSSRVPRSTRTNAIRKKYRRGAGKNRSSTTSRGARGRGASSSAGASTTSVPTWKSSAGARLGSMPLPRARPGLHSAAKLNLTYRQCVDSKSALASSLESSGVHSQAAVRRFDGIGPIYNAKSLGSLLEKGGIGTGTVEIEDEKR</sequence>
<keyword evidence="28" id="KW-1185">Reference proteome</keyword>
<evidence type="ECO:0000256" key="16">
    <source>
        <dbReference type="ARBA" id="ARBA00034617"/>
    </source>
</evidence>
<evidence type="ECO:0000256" key="11">
    <source>
        <dbReference type="ARBA" id="ARBA00022840"/>
    </source>
</evidence>
<evidence type="ECO:0000256" key="10">
    <source>
        <dbReference type="ARBA" id="ARBA00022833"/>
    </source>
</evidence>
<evidence type="ECO:0000256" key="21">
    <source>
        <dbReference type="ARBA" id="ARBA00076065"/>
    </source>
</evidence>
<evidence type="ECO:0000256" key="5">
    <source>
        <dbReference type="ARBA" id="ARBA00022723"/>
    </source>
</evidence>
<evidence type="ECO:0000313" key="28">
    <source>
        <dbReference type="Proteomes" id="UP000299102"/>
    </source>
</evidence>
<organism evidence="27 28">
    <name type="scientific">Eumeta variegata</name>
    <name type="common">Bagworm moth</name>
    <name type="synonym">Eumeta japonica</name>
    <dbReference type="NCBI Taxonomy" id="151549"/>
    <lineage>
        <taxon>Eukaryota</taxon>
        <taxon>Metazoa</taxon>
        <taxon>Ecdysozoa</taxon>
        <taxon>Arthropoda</taxon>
        <taxon>Hexapoda</taxon>
        <taxon>Insecta</taxon>
        <taxon>Pterygota</taxon>
        <taxon>Neoptera</taxon>
        <taxon>Endopterygota</taxon>
        <taxon>Lepidoptera</taxon>
        <taxon>Glossata</taxon>
        <taxon>Ditrysia</taxon>
        <taxon>Tineoidea</taxon>
        <taxon>Psychidae</taxon>
        <taxon>Oiketicinae</taxon>
        <taxon>Eumeta</taxon>
    </lineage>
</organism>
<keyword evidence="9" id="KW-0347">Helicase</keyword>
<dbReference type="Pfam" id="PF16124">
    <property type="entry name" value="RecQ_Zn_bind"/>
    <property type="match status" value="1"/>
</dbReference>
<dbReference type="Gene3D" id="1.10.150.80">
    <property type="entry name" value="HRDC domain"/>
    <property type="match status" value="1"/>
</dbReference>
<keyword evidence="12" id="KW-0238">DNA-binding</keyword>
<feature type="domain" description="Helicase ATP-binding" evidence="25">
    <location>
        <begin position="335"/>
        <end position="510"/>
    </location>
</feature>
<comment type="similarity">
    <text evidence="3">Belongs to the helicase family. RecQ subfamily.</text>
</comment>
<dbReference type="Gene3D" id="1.10.10.10">
    <property type="entry name" value="Winged helix-like DNA-binding domain superfamily/Winged helix DNA-binding domain"/>
    <property type="match status" value="1"/>
</dbReference>
<feature type="compositionally biased region" description="Low complexity" evidence="23">
    <location>
        <begin position="1168"/>
        <end position="1191"/>
    </location>
</feature>
<dbReference type="GO" id="GO:0005524">
    <property type="term" value="F:ATP binding"/>
    <property type="evidence" value="ECO:0007669"/>
    <property type="project" value="UniProtKB-KW"/>
</dbReference>
<dbReference type="PROSITE" id="PS51192">
    <property type="entry name" value="HELICASE_ATP_BIND_1"/>
    <property type="match status" value="1"/>
</dbReference>
<evidence type="ECO:0000256" key="19">
    <source>
        <dbReference type="ARBA" id="ARBA00049360"/>
    </source>
</evidence>
<dbReference type="EMBL" id="BGZK01000728">
    <property type="protein sequence ID" value="GBP58169.1"/>
    <property type="molecule type" value="Genomic_DNA"/>
</dbReference>
<evidence type="ECO:0000256" key="18">
    <source>
        <dbReference type="ARBA" id="ARBA00044542"/>
    </source>
</evidence>
<dbReference type="FunFam" id="3.40.50.300:FF:000340">
    <property type="entry name" value="Bloom syndrome, RecQ helicase"/>
    <property type="match status" value="1"/>
</dbReference>
<dbReference type="GO" id="GO:0009378">
    <property type="term" value="F:four-way junction helicase activity"/>
    <property type="evidence" value="ECO:0007669"/>
    <property type="project" value="TreeGrafter"/>
</dbReference>
<gene>
    <name evidence="27" type="primary">Blm</name>
    <name evidence="27" type="ORF">EVAR_86331_1</name>
</gene>
<evidence type="ECO:0000259" key="25">
    <source>
        <dbReference type="PROSITE" id="PS51192"/>
    </source>
</evidence>
<dbReference type="SUPFAM" id="SSF47819">
    <property type="entry name" value="HRDC-like"/>
    <property type="match status" value="1"/>
</dbReference>
<dbReference type="GO" id="GO:0003677">
    <property type="term" value="F:DNA binding"/>
    <property type="evidence" value="ECO:0007669"/>
    <property type="project" value="UniProtKB-KW"/>
</dbReference>
<dbReference type="PANTHER" id="PTHR13710:SF153">
    <property type="entry name" value="RECQ-LIKE DNA HELICASE BLM"/>
    <property type="match status" value="1"/>
</dbReference>
<dbReference type="InterPro" id="IPR014001">
    <property type="entry name" value="Helicase_ATP-bd"/>
</dbReference>
<dbReference type="InterPro" id="IPR010997">
    <property type="entry name" value="HRDC-like_sf"/>
</dbReference>
<dbReference type="SMART" id="SM00487">
    <property type="entry name" value="DEXDc"/>
    <property type="match status" value="1"/>
</dbReference>
<dbReference type="InterPro" id="IPR018982">
    <property type="entry name" value="RQC_domain"/>
</dbReference>
<proteinExistence type="inferred from homology"/>
<evidence type="ECO:0000256" key="15">
    <source>
        <dbReference type="ARBA" id="ARBA00023242"/>
    </source>
</evidence>
<evidence type="ECO:0000256" key="7">
    <source>
        <dbReference type="ARBA" id="ARBA00022763"/>
    </source>
</evidence>
<dbReference type="InterPro" id="IPR036388">
    <property type="entry name" value="WH-like_DNA-bd_sf"/>
</dbReference>
<keyword evidence="15" id="KW-0539">Nucleus</keyword>
<dbReference type="SMART" id="SM00490">
    <property type="entry name" value="HELICc"/>
    <property type="match status" value="1"/>
</dbReference>
<comment type="catalytic activity">
    <reaction evidence="19">
        <text>ATP + H2O = ADP + phosphate + H(+)</text>
        <dbReference type="Rhea" id="RHEA:13065"/>
        <dbReference type="ChEBI" id="CHEBI:15377"/>
        <dbReference type="ChEBI" id="CHEBI:15378"/>
        <dbReference type="ChEBI" id="CHEBI:30616"/>
        <dbReference type="ChEBI" id="CHEBI:43474"/>
        <dbReference type="ChEBI" id="CHEBI:456216"/>
    </reaction>
</comment>
<dbReference type="Pfam" id="PF00271">
    <property type="entry name" value="Helicase_C"/>
    <property type="match status" value="1"/>
</dbReference>
<comment type="catalytic activity">
    <reaction evidence="16">
        <text>Couples ATP hydrolysis with the unwinding of duplex DNA by translocating in the 3'-5' direction.</text>
        <dbReference type="EC" id="5.6.2.4"/>
    </reaction>
</comment>
<dbReference type="Pfam" id="PF00570">
    <property type="entry name" value="HRDC"/>
    <property type="match status" value="1"/>
</dbReference>
<protein>
    <recommendedName>
        <fullName evidence="20">RecQ-like DNA helicase BLM</fullName>
        <ecNumber evidence="17">5.6.2.4</ecNumber>
    </recommendedName>
    <alternativeName>
        <fullName evidence="21">Bloom syndrome protein homolog</fullName>
    </alternativeName>
    <alternativeName>
        <fullName evidence="18">DNA 3'-5' helicase BLM</fullName>
    </alternativeName>
    <alternativeName>
        <fullName evidence="22">RecQ helicase homolog</fullName>
    </alternativeName>
</protein>